<comment type="caution">
    <text evidence="1">The sequence shown here is derived from an EMBL/GenBank/DDBJ whole genome shotgun (WGS) entry which is preliminary data.</text>
</comment>
<gene>
    <name evidence="1" type="ORF">L1987_40638</name>
</gene>
<reference evidence="2" key="1">
    <citation type="journal article" date="2022" name="Mol. Ecol. Resour.">
        <title>The genomes of chicory, endive, great burdock and yacon provide insights into Asteraceae palaeo-polyploidization history and plant inulin production.</title>
        <authorList>
            <person name="Fan W."/>
            <person name="Wang S."/>
            <person name="Wang H."/>
            <person name="Wang A."/>
            <person name="Jiang F."/>
            <person name="Liu H."/>
            <person name="Zhao H."/>
            <person name="Xu D."/>
            <person name="Zhang Y."/>
        </authorList>
    </citation>
    <scope>NUCLEOTIDE SEQUENCE [LARGE SCALE GENOMIC DNA]</scope>
    <source>
        <strain evidence="2">cv. Yunnan</strain>
    </source>
</reference>
<organism evidence="1 2">
    <name type="scientific">Smallanthus sonchifolius</name>
    <dbReference type="NCBI Taxonomy" id="185202"/>
    <lineage>
        <taxon>Eukaryota</taxon>
        <taxon>Viridiplantae</taxon>
        <taxon>Streptophyta</taxon>
        <taxon>Embryophyta</taxon>
        <taxon>Tracheophyta</taxon>
        <taxon>Spermatophyta</taxon>
        <taxon>Magnoliopsida</taxon>
        <taxon>eudicotyledons</taxon>
        <taxon>Gunneridae</taxon>
        <taxon>Pentapetalae</taxon>
        <taxon>asterids</taxon>
        <taxon>campanulids</taxon>
        <taxon>Asterales</taxon>
        <taxon>Asteraceae</taxon>
        <taxon>Asteroideae</taxon>
        <taxon>Heliantheae alliance</taxon>
        <taxon>Millerieae</taxon>
        <taxon>Smallanthus</taxon>
    </lineage>
</organism>
<dbReference type="Proteomes" id="UP001056120">
    <property type="component" value="Linkage Group LG13"/>
</dbReference>
<accession>A0ACB9GU85</accession>
<evidence type="ECO:0000313" key="1">
    <source>
        <dbReference type="EMBL" id="KAI3786733.1"/>
    </source>
</evidence>
<name>A0ACB9GU85_9ASTR</name>
<dbReference type="EMBL" id="CM042030">
    <property type="protein sequence ID" value="KAI3786733.1"/>
    <property type="molecule type" value="Genomic_DNA"/>
</dbReference>
<protein>
    <submittedName>
        <fullName evidence="1">Uncharacterized protein</fullName>
    </submittedName>
</protein>
<reference evidence="1 2" key="2">
    <citation type="journal article" date="2022" name="Mol. Ecol. Resour.">
        <title>The genomes of chicory, endive, great burdock and yacon provide insights into Asteraceae paleo-polyploidization history and plant inulin production.</title>
        <authorList>
            <person name="Fan W."/>
            <person name="Wang S."/>
            <person name="Wang H."/>
            <person name="Wang A."/>
            <person name="Jiang F."/>
            <person name="Liu H."/>
            <person name="Zhao H."/>
            <person name="Xu D."/>
            <person name="Zhang Y."/>
        </authorList>
    </citation>
    <scope>NUCLEOTIDE SEQUENCE [LARGE SCALE GENOMIC DNA]</scope>
    <source>
        <strain evidence="2">cv. Yunnan</strain>
        <tissue evidence="1">Leaves</tissue>
    </source>
</reference>
<sequence length="141" mass="16057">MVFHTADIMDVTHELKEYDVIFLAALVGMDVDEKGKFIQHLAKYMAPGAILMLKSAHGARAFLYPVVDPRVLQRFDVLSIFHPDDDVINSVVISRRYLKPANIDRNNRRHLANGSIMPSSCKYCDFQAFNSPLNNMKMVDE</sequence>
<evidence type="ECO:0000313" key="2">
    <source>
        <dbReference type="Proteomes" id="UP001056120"/>
    </source>
</evidence>
<keyword evidence="2" id="KW-1185">Reference proteome</keyword>
<proteinExistence type="predicted"/>